<evidence type="ECO:0000313" key="1">
    <source>
        <dbReference type="EMBL" id="KAJ6219631.1"/>
    </source>
</evidence>
<name>A0A9Q0M5A0_BLOTA</name>
<protein>
    <submittedName>
        <fullName evidence="1">Uncharacterized protein</fullName>
    </submittedName>
</protein>
<accession>A0A9Q0M5A0</accession>
<evidence type="ECO:0000313" key="2">
    <source>
        <dbReference type="Proteomes" id="UP001142055"/>
    </source>
</evidence>
<organism evidence="1 2">
    <name type="scientific">Blomia tropicalis</name>
    <name type="common">Mite</name>
    <dbReference type="NCBI Taxonomy" id="40697"/>
    <lineage>
        <taxon>Eukaryota</taxon>
        <taxon>Metazoa</taxon>
        <taxon>Ecdysozoa</taxon>
        <taxon>Arthropoda</taxon>
        <taxon>Chelicerata</taxon>
        <taxon>Arachnida</taxon>
        <taxon>Acari</taxon>
        <taxon>Acariformes</taxon>
        <taxon>Sarcoptiformes</taxon>
        <taxon>Astigmata</taxon>
        <taxon>Glycyphagoidea</taxon>
        <taxon>Echimyopodidae</taxon>
        <taxon>Blomia</taxon>
    </lineage>
</organism>
<reference evidence="1" key="1">
    <citation type="submission" date="2022-12" db="EMBL/GenBank/DDBJ databases">
        <title>Genome assemblies of Blomia tropicalis.</title>
        <authorList>
            <person name="Cui Y."/>
        </authorList>
    </citation>
    <scope>NUCLEOTIDE SEQUENCE</scope>
    <source>
        <tissue evidence="1">Adult mites</tissue>
    </source>
</reference>
<sequence>MDHCDTLNGPDGTMGIHNHTTRLDSIRFDSIRRCRIILIGCLQDGAVDDVHKIAISHFHLYHTFAFILQSPSWIPHGSVDSTFDSI</sequence>
<keyword evidence="2" id="KW-1185">Reference proteome</keyword>
<dbReference type="EMBL" id="JAPWDV010000002">
    <property type="protein sequence ID" value="KAJ6219631.1"/>
    <property type="molecule type" value="Genomic_DNA"/>
</dbReference>
<comment type="caution">
    <text evidence="1">The sequence shown here is derived from an EMBL/GenBank/DDBJ whole genome shotgun (WGS) entry which is preliminary data.</text>
</comment>
<dbReference type="Proteomes" id="UP001142055">
    <property type="component" value="Chromosome 2"/>
</dbReference>
<proteinExistence type="predicted"/>
<dbReference type="AlphaFoldDB" id="A0A9Q0M5A0"/>
<gene>
    <name evidence="1" type="ORF">RDWZM_005443</name>
</gene>